<dbReference type="InterPro" id="IPR013976">
    <property type="entry name" value="HDOD"/>
</dbReference>
<dbReference type="Proteomes" id="UP001139971">
    <property type="component" value="Unassembled WGS sequence"/>
</dbReference>
<dbReference type="PANTHER" id="PTHR33525">
    <property type="match status" value="1"/>
</dbReference>
<name>A0A9X3YJR7_9GAMM</name>
<dbReference type="EMBL" id="JAOVZO020000014">
    <property type="protein sequence ID" value="MDC8012829.1"/>
    <property type="molecule type" value="Genomic_DNA"/>
</dbReference>
<dbReference type="PROSITE" id="PS50110">
    <property type="entry name" value="RESPONSE_REGULATORY"/>
    <property type="match status" value="1"/>
</dbReference>
<dbReference type="PANTHER" id="PTHR33525:SF6">
    <property type="entry name" value="HDOD DOMAIN-CONTAINING PROTEIN"/>
    <property type="match status" value="1"/>
</dbReference>
<reference evidence="4" key="1">
    <citation type="submission" date="2023-02" db="EMBL/GenBank/DDBJ databases">
        <title>Tahibacter soli sp. nov. isolated from soil.</title>
        <authorList>
            <person name="Baek J.H."/>
            <person name="Lee J.K."/>
            <person name="Choi D.G."/>
            <person name="Jeon C.O."/>
        </authorList>
    </citation>
    <scope>NUCLEOTIDE SEQUENCE</scope>
    <source>
        <strain evidence="4">BL</strain>
    </source>
</reference>
<accession>A0A9X3YJR7</accession>
<dbReference type="PIRSF" id="PIRSF036883">
    <property type="entry name" value="RR_HD-GYP_mod"/>
    <property type="match status" value="1"/>
</dbReference>
<keyword evidence="1" id="KW-0597">Phosphoprotein</keyword>
<gene>
    <name evidence="4" type="ORF">OD750_009760</name>
</gene>
<dbReference type="GO" id="GO:0000160">
    <property type="term" value="P:phosphorelay signal transduction system"/>
    <property type="evidence" value="ECO:0007669"/>
    <property type="project" value="InterPro"/>
</dbReference>
<dbReference type="Gene3D" id="1.10.3210.10">
    <property type="entry name" value="Hypothetical protein af1432"/>
    <property type="match status" value="1"/>
</dbReference>
<dbReference type="Pfam" id="PF00072">
    <property type="entry name" value="Response_reg"/>
    <property type="match status" value="1"/>
</dbReference>
<dbReference type="SMART" id="SM00448">
    <property type="entry name" value="REC"/>
    <property type="match status" value="1"/>
</dbReference>
<dbReference type="RefSeq" id="WP_263545247.1">
    <property type="nucleotide sequence ID" value="NZ_JAOVZO020000014.1"/>
</dbReference>
<evidence type="ECO:0000256" key="1">
    <source>
        <dbReference type="PROSITE-ProRule" id="PRU00169"/>
    </source>
</evidence>
<dbReference type="AlphaFoldDB" id="A0A9X3YJR7"/>
<dbReference type="SUPFAM" id="SSF52172">
    <property type="entry name" value="CheY-like"/>
    <property type="match status" value="1"/>
</dbReference>
<dbReference type="InterPro" id="IPR014626">
    <property type="entry name" value="Sig_transdc_resp-reg_put"/>
</dbReference>
<dbReference type="Pfam" id="PF08668">
    <property type="entry name" value="HDOD"/>
    <property type="match status" value="1"/>
</dbReference>
<evidence type="ECO:0000259" key="3">
    <source>
        <dbReference type="PROSITE" id="PS51833"/>
    </source>
</evidence>
<evidence type="ECO:0000313" key="5">
    <source>
        <dbReference type="Proteomes" id="UP001139971"/>
    </source>
</evidence>
<organism evidence="4 5">
    <name type="scientific">Tahibacter soli</name>
    <dbReference type="NCBI Taxonomy" id="2983605"/>
    <lineage>
        <taxon>Bacteria</taxon>
        <taxon>Pseudomonadati</taxon>
        <taxon>Pseudomonadota</taxon>
        <taxon>Gammaproteobacteria</taxon>
        <taxon>Lysobacterales</taxon>
        <taxon>Rhodanobacteraceae</taxon>
        <taxon>Tahibacter</taxon>
    </lineage>
</organism>
<dbReference type="InterPro" id="IPR011006">
    <property type="entry name" value="CheY-like_superfamily"/>
</dbReference>
<dbReference type="PROSITE" id="PS51833">
    <property type="entry name" value="HDOD"/>
    <property type="match status" value="1"/>
</dbReference>
<proteinExistence type="predicted"/>
<evidence type="ECO:0000259" key="2">
    <source>
        <dbReference type="PROSITE" id="PS50110"/>
    </source>
</evidence>
<dbReference type="InterPro" id="IPR052340">
    <property type="entry name" value="RNase_Y/CdgJ"/>
</dbReference>
<protein>
    <submittedName>
        <fullName evidence="4">Response regulator</fullName>
    </submittedName>
</protein>
<feature type="domain" description="HDOD" evidence="3">
    <location>
        <begin position="138"/>
        <end position="303"/>
    </location>
</feature>
<comment type="caution">
    <text evidence="4">The sequence shown here is derived from an EMBL/GenBank/DDBJ whole genome shotgun (WGS) entry which is preliminary data.</text>
</comment>
<evidence type="ECO:0000313" key="4">
    <source>
        <dbReference type="EMBL" id="MDC8012829.1"/>
    </source>
</evidence>
<feature type="modified residue" description="4-aspartylphosphate" evidence="1">
    <location>
        <position position="53"/>
    </location>
</feature>
<dbReference type="InterPro" id="IPR001789">
    <property type="entry name" value="Sig_transdc_resp-reg_receiver"/>
</dbReference>
<sequence>MRVMFVDDEQRVLDGIARMLFAFDCDWDVSYALGGPEALAAIEAEAVDIVVTDMRMPVMDGAELLQRVRQVAPATLRMILSGHTDADAALRALDVAHQFLSKPCEPAVLIAAIERLATLQRLLDDPQLRERVGRIGQLPPAPRVYAELNRLLADPNGDAKGAADILAGDPALGAKVLHLANSAFFGTKRSISDVRTAVTRVGLSMLRTLVLASEVFAGTQNQAAIAALQARALRASVLAARIAHGMADCDGVETAALLADVGLLPCLADATGAGGHAEVGAYLLGLWGLPVPIVEAVAFHHRPGEVETKRLGMVGVVHIAAALAGDAEPDMEFVGRFGRENKVHEWKKMADSLKGDSP</sequence>
<feature type="domain" description="Response regulatory" evidence="2">
    <location>
        <begin position="2"/>
        <end position="117"/>
    </location>
</feature>
<dbReference type="Gene3D" id="3.40.50.2300">
    <property type="match status" value="1"/>
</dbReference>
<keyword evidence="5" id="KW-1185">Reference proteome</keyword>
<dbReference type="SUPFAM" id="SSF109604">
    <property type="entry name" value="HD-domain/PDEase-like"/>
    <property type="match status" value="1"/>
</dbReference>